<dbReference type="Pfam" id="PF01075">
    <property type="entry name" value="Glyco_transf_9"/>
    <property type="match status" value="1"/>
</dbReference>
<dbReference type="EMBL" id="WNBM01000011">
    <property type="protein sequence ID" value="MTT76793.1"/>
    <property type="molecule type" value="Genomic_DNA"/>
</dbReference>
<dbReference type="PANTHER" id="PTHR30160:SF7">
    <property type="entry name" value="ADP-HEPTOSE--LPS HEPTOSYLTRANSFERASE 2"/>
    <property type="match status" value="1"/>
</dbReference>
<dbReference type="GO" id="GO:0005829">
    <property type="term" value="C:cytosol"/>
    <property type="evidence" value="ECO:0007669"/>
    <property type="project" value="TreeGrafter"/>
</dbReference>
<dbReference type="OrthoDB" id="9797795at2"/>
<comment type="caution">
    <text evidence="3">The sequence shown here is derived from an EMBL/GenBank/DDBJ whole genome shotgun (WGS) entry which is preliminary data.</text>
</comment>
<dbReference type="CDD" id="cd03789">
    <property type="entry name" value="GT9_LPS_heptosyltransferase"/>
    <property type="match status" value="1"/>
</dbReference>
<reference evidence="5 6" key="1">
    <citation type="journal article" date="2019" name="Nat. Med.">
        <title>A library of human gut bacterial isolates paired with longitudinal multiomics data enables mechanistic microbiome research.</title>
        <authorList>
            <person name="Poyet M."/>
            <person name="Groussin M."/>
            <person name="Gibbons S.M."/>
            <person name="Avila-Pacheco J."/>
            <person name="Jiang X."/>
            <person name="Kearney S.M."/>
            <person name="Perrotta A.R."/>
            <person name="Berdy B."/>
            <person name="Zhao S."/>
            <person name="Lieberman T.D."/>
            <person name="Swanson P.K."/>
            <person name="Smith M."/>
            <person name="Roesemann S."/>
            <person name="Alexander J.E."/>
            <person name="Rich S.A."/>
            <person name="Livny J."/>
            <person name="Vlamakis H."/>
            <person name="Clish C."/>
            <person name="Bullock K."/>
            <person name="Deik A."/>
            <person name="Scott J."/>
            <person name="Pierce K.A."/>
            <person name="Xavier R.J."/>
            <person name="Alm E.J."/>
        </authorList>
    </citation>
    <scope>NUCLEOTIDE SEQUENCE [LARGE SCALE GENOMIC DNA]</scope>
    <source>
        <strain evidence="3 6">BIOML-A13</strain>
        <strain evidence="4 5">BIOML-A3</strain>
    </source>
</reference>
<dbReference type="GO" id="GO:0008713">
    <property type="term" value="F:ADP-heptose-lipopolysaccharide heptosyltransferase activity"/>
    <property type="evidence" value="ECO:0007669"/>
    <property type="project" value="TreeGrafter"/>
</dbReference>
<keyword evidence="1" id="KW-0328">Glycosyltransferase</keyword>
<proteinExistence type="predicted"/>
<evidence type="ECO:0008006" key="7">
    <source>
        <dbReference type="Google" id="ProtNLM"/>
    </source>
</evidence>
<dbReference type="InterPro" id="IPR051199">
    <property type="entry name" value="LPS_LOS_Heptosyltrfase"/>
</dbReference>
<dbReference type="Proteomes" id="UP000484547">
    <property type="component" value="Unassembled WGS sequence"/>
</dbReference>
<dbReference type="PANTHER" id="PTHR30160">
    <property type="entry name" value="TETRAACYLDISACCHARIDE 4'-KINASE-RELATED"/>
    <property type="match status" value="1"/>
</dbReference>
<accession>A0A7X2XJR5</accession>
<keyword evidence="2" id="KW-0808">Transferase</keyword>
<dbReference type="InterPro" id="IPR002201">
    <property type="entry name" value="Glyco_trans_9"/>
</dbReference>
<evidence type="ECO:0000256" key="1">
    <source>
        <dbReference type="ARBA" id="ARBA00022676"/>
    </source>
</evidence>
<evidence type="ECO:0000313" key="5">
    <source>
        <dbReference type="Proteomes" id="UP000443070"/>
    </source>
</evidence>
<gene>
    <name evidence="3" type="ORF">GMD11_11080</name>
    <name evidence="4" type="ORF">GMD18_10750</name>
</gene>
<organism evidence="3 6">
    <name type="scientific">Phascolarctobacterium faecium</name>
    <dbReference type="NCBI Taxonomy" id="33025"/>
    <lineage>
        <taxon>Bacteria</taxon>
        <taxon>Bacillati</taxon>
        <taxon>Bacillota</taxon>
        <taxon>Negativicutes</taxon>
        <taxon>Acidaminococcales</taxon>
        <taxon>Acidaminococcaceae</taxon>
        <taxon>Phascolarctobacterium</taxon>
    </lineage>
</organism>
<evidence type="ECO:0000256" key="2">
    <source>
        <dbReference type="ARBA" id="ARBA00022679"/>
    </source>
</evidence>
<dbReference type="GO" id="GO:0009244">
    <property type="term" value="P:lipopolysaccharide core region biosynthetic process"/>
    <property type="evidence" value="ECO:0007669"/>
    <property type="project" value="TreeGrafter"/>
</dbReference>
<evidence type="ECO:0000313" key="4">
    <source>
        <dbReference type="EMBL" id="MTU04866.1"/>
    </source>
</evidence>
<protein>
    <recommendedName>
        <fullName evidence="7">Glycosyltransferase family 9 protein</fullName>
    </recommendedName>
</protein>
<keyword evidence="5" id="KW-1185">Reference proteome</keyword>
<dbReference type="RefSeq" id="WP_149877452.1">
    <property type="nucleotide sequence ID" value="NZ_CAUBBC010000003.1"/>
</dbReference>
<dbReference type="EMBL" id="WNBW01000012">
    <property type="protein sequence ID" value="MTU04866.1"/>
    <property type="molecule type" value="Genomic_DNA"/>
</dbReference>
<dbReference type="Proteomes" id="UP000443070">
    <property type="component" value="Unassembled WGS sequence"/>
</dbReference>
<dbReference type="Gene3D" id="3.40.50.2000">
    <property type="entry name" value="Glycogen Phosphorylase B"/>
    <property type="match status" value="2"/>
</dbReference>
<sequence length="382" mass="44042">MQRMRMSQKIPIEVFSFFIKPFFHEQRKDQPINWKEVKNILILDTIDLLGDMVMLLGFLRILRLNAPAARITVCARPFTYGVLKNLDLIDDFIGLSLKDSFAKKKEVLGILNKQLYDLAINPRGDFRDILYMYFVNAQRKISHTRTGGGFLLTDPLPADYSDPYSHAIEDRIYILDKLGCKYDDIDKYPILKLDSKGQDYVKEYFASYPLQGKIIVGVHPGASGKVREWLYYGELLKKIQEEYENIFFVIFSGPGDKVCVDNARRYLQREYIIVNESIENYIKLVGFCDCFISNDSGAAHIAAAYGIPTIDIFTNNLICWWGPYNYNDKTICIGKDLPCKPCYRSDKCKEKTLECNKSISVEEVFTEFADMLNKIKGKNNDV</sequence>
<dbReference type="SUPFAM" id="SSF53756">
    <property type="entry name" value="UDP-Glycosyltransferase/glycogen phosphorylase"/>
    <property type="match status" value="1"/>
</dbReference>
<dbReference type="AlphaFoldDB" id="A0A7X2XJR5"/>
<evidence type="ECO:0000313" key="3">
    <source>
        <dbReference type="EMBL" id="MTT76793.1"/>
    </source>
</evidence>
<name>A0A7X2XJR5_9FIRM</name>
<evidence type="ECO:0000313" key="6">
    <source>
        <dbReference type="Proteomes" id="UP000484547"/>
    </source>
</evidence>